<dbReference type="EMBL" id="BSNS01000001">
    <property type="protein sequence ID" value="GLQ52812.1"/>
    <property type="molecule type" value="Genomic_DNA"/>
</dbReference>
<keyword evidence="2" id="KW-1133">Transmembrane helix</keyword>
<dbReference type="Proteomes" id="UP001156691">
    <property type="component" value="Unassembled WGS sequence"/>
</dbReference>
<reference evidence="5" key="1">
    <citation type="journal article" date="2019" name="Int. J. Syst. Evol. Microbiol.">
        <title>The Global Catalogue of Microorganisms (GCM) 10K type strain sequencing project: providing services to taxonomists for standard genome sequencing and annotation.</title>
        <authorList>
            <consortium name="The Broad Institute Genomics Platform"/>
            <consortium name="The Broad Institute Genome Sequencing Center for Infectious Disease"/>
            <person name="Wu L."/>
            <person name="Ma J."/>
        </authorList>
    </citation>
    <scope>NUCLEOTIDE SEQUENCE [LARGE SCALE GENOMIC DNA]</scope>
    <source>
        <strain evidence="5">NBRC 112416</strain>
    </source>
</reference>
<feature type="region of interest" description="Disordered" evidence="1">
    <location>
        <begin position="80"/>
        <end position="99"/>
    </location>
</feature>
<comment type="caution">
    <text evidence="4">The sequence shown here is derived from an EMBL/GenBank/DDBJ whole genome shotgun (WGS) entry which is preliminary data.</text>
</comment>
<protein>
    <submittedName>
        <fullName evidence="4">Uncharacterized protein</fullName>
    </submittedName>
</protein>
<evidence type="ECO:0000256" key="3">
    <source>
        <dbReference type="SAM" id="SignalP"/>
    </source>
</evidence>
<feature type="signal peptide" evidence="3">
    <location>
        <begin position="1"/>
        <end position="32"/>
    </location>
</feature>
<keyword evidence="3" id="KW-0732">Signal</keyword>
<keyword evidence="2" id="KW-0472">Membrane</keyword>
<sequence length="99" mass="10383">MLLTTLKRPKGFIRYALVTSAIALASVTAALAAGVTPAEAASFVHRPDAQVLVFMAPLTLLLVAILFEVARIALRGALPAQAPTGRPPRRPWSPGRGEG</sequence>
<evidence type="ECO:0000256" key="2">
    <source>
        <dbReference type="SAM" id="Phobius"/>
    </source>
</evidence>
<gene>
    <name evidence="4" type="ORF">GCM10010862_00700</name>
</gene>
<keyword evidence="5" id="KW-1185">Reference proteome</keyword>
<evidence type="ECO:0000256" key="1">
    <source>
        <dbReference type="SAM" id="MobiDB-lite"/>
    </source>
</evidence>
<feature type="transmembrane region" description="Helical" evidence="2">
    <location>
        <begin position="50"/>
        <end position="70"/>
    </location>
</feature>
<feature type="chain" id="PRO_5045709924" evidence="3">
    <location>
        <begin position="33"/>
        <end position="99"/>
    </location>
</feature>
<proteinExistence type="predicted"/>
<keyword evidence="2" id="KW-0812">Transmembrane</keyword>
<evidence type="ECO:0000313" key="5">
    <source>
        <dbReference type="Proteomes" id="UP001156691"/>
    </source>
</evidence>
<organism evidence="4 5">
    <name type="scientific">Devosia nitrariae</name>
    <dbReference type="NCBI Taxonomy" id="2071872"/>
    <lineage>
        <taxon>Bacteria</taxon>
        <taxon>Pseudomonadati</taxon>
        <taxon>Pseudomonadota</taxon>
        <taxon>Alphaproteobacteria</taxon>
        <taxon>Hyphomicrobiales</taxon>
        <taxon>Devosiaceae</taxon>
        <taxon>Devosia</taxon>
    </lineage>
</organism>
<accession>A0ABQ5VYK5</accession>
<evidence type="ECO:0000313" key="4">
    <source>
        <dbReference type="EMBL" id="GLQ52812.1"/>
    </source>
</evidence>
<name>A0ABQ5VYK5_9HYPH</name>